<evidence type="ECO:0000256" key="3">
    <source>
        <dbReference type="ARBA" id="ARBA00011489"/>
    </source>
</evidence>
<proteinExistence type="inferred from homology"/>
<keyword evidence="11" id="KW-1185">Reference proteome</keyword>
<comment type="similarity">
    <text evidence="2 8">Belongs to the Casparian strip membrane proteins (CASP) family.</text>
</comment>
<comment type="caution">
    <text evidence="8">Lacks conserved residue(s) required for the propagation of feature annotation.</text>
</comment>
<evidence type="ECO:0000256" key="2">
    <source>
        <dbReference type="ARBA" id="ARBA00007651"/>
    </source>
</evidence>
<dbReference type="PANTHER" id="PTHR33573">
    <property type="entry name" value="CASP-LIKE PROTEIN 4A4"/>
    <property type="match status" value="1"/>
</dbReference>
<evidence type="ECO:0000256" key="6">
    <source>
        <dbReference type="ARBA" id="ARBA00022989"/>
    </source>
</evidence>
<dbReference type="GO" id="GO:0005886">
    <property type="term" value="C:plasma membrane"/>
    <property type="evidence" value="ECO:0007669"/>
    <property type="project" value="UniProtKB-SubCell"/>
</dbReference>
<dbReference type="OrthoDB" id="689315at2759"/>
<dbReference type="EMBL" id="NKXS01010319">
    <property type="protein sequence ID" value="PIM97279.1"/>
    <property type="molecule type" value="Genomic_DNA"/>
</dbReference>
<accession>A0A2G9FX71</accession>
<gene>
    <name evidence="10" type="ORF">CDL12_30254</name>
</gene>
<comment type="caution">
    <text evidence="10">The sequence shown here is derived from an EMBL/GenBank/DDBJ whole genome shotgun (WGS) entry which is preliminary data.</text>
</comment>
<dbReference type="PANTHER" id="PTHR33573:SF30">
    <property type="entry name" value="CASP-LIKE PROTEIN 2C1-RELATED"/>
    <property type="match status" value="1"/>
</dbReference>
<evidence type="ECO:0000259" key="9">
    <source>
        <dbReference type="Pfam" id="PF04535"/>
    </source>
</evidence>
<dbReference type="InterPro" id="IPR006459">
    <property type="entry name" value="CASP/CASPL"/>
</dbReference>
<protein>
    <recommendedName>
        <fullName evidence="8">CASP-like protein</fullName>
    </recommendedName>
</protein>
<dbReference type="STRING" id="429701.A0A2G9FX71"/>
<comment type="subcellular location">
    <subcellularLocation>
        <location evidence="1 8">Cell membrane</location>
        <topology evidence="1 8">Multi-pass membrane protein</topology>
    </subcellularLocation>
</comment>
<organism evidence="10 11">
    <name type="scientific">Handroanthus impetiginosus</name>
    <dbReference type="NCBI Taxonomy" id="429701"/>
    <lineage>
        <taxon>Eukaryota</taxon>
        <taxon>Viridiplantae</taxon>
        <taxon>Streptophyta</taxon>
        <taxon>Embryophyta</taxon>
        <taxon>Tracheophyta</taxon>
        <taxon>Spermatophyta</taxon>
        <taxon>Magnoliopsida</taxon>
        <taxon>eudicotyledons</taxon>
        <taxon>Gunneridae</taxon>
        <taxon>Pentapetalae</taxon>
        <taxon>asterids</taxon>
        <taxon>lamiids</taxon>
        <taxon>Lamiales</taxon>
        <taxon>Bignoniaceae</taxon>
        <taxon>Crescentiina</taxon>
        <taxon>Tabebuia alliance</taxon>
        <taxon>Handroanthus</taxon>
    </lineage>
</organism>
<evidence type="ECO:0000256" key="4">
    <source>
        <dbReference type="ARBA" id="ARBA00022475"/>
    </source>
</evidence>
<name>A0A2G9FX71_9LAMI</name>
<dbReference type="Proteomes" id="UP000231279">
    <property type="component" value="Unassembled WGS sequence"/>
</dbReference>
<keyword evidence="5 8" id="KW-0812">Transmembrane</keyword>
<feature type="domain" description="Casparian strip membrane protein" evidence="9">
    <location>
        <begin position="5"/>
        <end position="153"/>
    </location>
</feature>
<dbReference type="Pfam" id="PF04535">
    <property type="entry name" value="CASP_dom"/>
    <property type="match status" value="1"/>
</dbReference>
<reference evidence="11" key="1">
    <citation type="journal article" date="2018" name="Gigascience">
        <title>Genome assembly of the Pink Ipe (Handroanthus impetiginosus, Bignoniaceae), a highly valued, ecologically keystone Neotropical timber forest tree.</title>
        <authorList>
            <person name="Silva-Junior O.B."/>
            <person name="Grattapaglia D."/>
            <person name="Novaes E."/>
            <person name="Collevatti R.G."/>
        </authorList>
    </citation>
    <scope>NUCLEOTIDE SEQUENCE [LARGE SCALE GENOMIC DNA]</scope>
    <source>
        <strain evidence="11">cv. UFG-1</strain>
    </source>
</reference>
<evidence type="ECO:0000256" key="7">
    <source>
        <dbReference type="ARBA" id="ARBA00023136"/>
    </source>
</evidence>
<sequence>MDSCKMEAVLRILSTVFLVLTAFLVGLDTETKLIFHAFPRKATFKDLNALYVLVWIASAAAVYNLIQLFRSYIQTGFMKDLTASYRCLAWGIYLLDQAATYLIFAANTAAAQGSILAVTGEKSFQWMKLCNTYTRFCHQIGGALLCGYIAAILMIITSSISAYALFRLYSPKQFLLLKGK</sequence>
<feature type="transmembrane region" description="Helical" evidence="8">
    <location>
        <begin position="9"/>
        <end position="27"/>
    </location>
</feature>
<evidence type="ECO:0000256" key="1">
    <source>
        <dbReference type="ARBA" id="ARBA00004651"/>
    </source>
</evidence>
<evidence type="ECO:0000256" key="5">
    <source>
        <dbReference type="ARBA" id="ARBA00022692"/>
    </source>
</evidence>
<evidence type="ECO:0000313" key="10">
    <source>
        <dbReference type="EMBL" id="PIM97279.1"/>
    </source>
</evidence>
<keyword evidence="4 8" id="KW-1003">Cell membrane</keyword>
<dbReference type="InterPro" id="IPR006702">
    <property type="entry name" value="CASP_dom"/>
</dbReference>
<dbReference type="NCBIfam" id="TIGR01569">
    <property type="entry name" value="A_tha_TIGR01569"/>
    <property type="match status" value="1"/>
</dbReference>
<feature type="transmembrane region" description="Helical" evidence="8">
    <location>
        <begin position="142"/>
        <end position="166"/>
    </location>
</feature>
<feature type="transmembrane region" description="Helical" evidence="8">
    <location>
        <begin position="47"/>
        <end position="66"/>
    </location>
</feature>
<evidence type="ECO:0000256" key="8">
    <source>
        <dbReference type="RuleBase" id="RU361233"/>
    </source>
</evidence>
<comment type="subunit">
    <text evidence="3 8">Homodimer and heterodimers.</text>
</comment>
<keyword evidence="7 8" id="KW-0472">Membrane</keyword>
<keyword evidence="6 8" id="KW-1133">Transmembrane helix</keyword>
<evidence type="ECO:0000313" key="11">
    <source>
        <dbReference type="Proteomes" id="UP000231279"/>
    </source>
</evidence>
<dbReference type="AlphaFoldDB" id="A0A2G9FX71"/>